<dbReference type="PhylomeDB" id="A0A0G4HK83"/>
<dbReference type="VEuPathDB" id="CryptoDB:Cvel_7172"/>
<evidence type="ECO:0008006" key="2">
    <source>
        <dbReference type="Google" id="ProtNLM"/>
    </source>
</evidence>
<reference evidence="1" key="1">
    <citation type="submission" date="2014-11" db="EMBL/GenBank/DDBJ databases">
        <authorList>
            <person name="Otto D Thomas"/>
            <person name="Naeem Raeece"/>
        </authorList>
    </citation>
    <scope>NUCLEOTIDE SEQUENCE</scope>
</reference>
<gene>
    <name evidence="1" type="ORF">Cvel_7172</name>
</gene>
<name>A0A0G4HK83_9ALVE</name>
<evidence type="ECO:0000313" key="1">
    <source>
        <dbReference type="EMBL" id="CEM44461.1"/>
    </source>
</evidence>
<dbReference type="AlphaFoldDB" id="A0A0G4HK83"/>
<dbReference type="EMBL" id="CDMZ01002937">
    <property type="protein sequence ID" value="CEM44461.1"/>
    <property type="molecule type" value="Genomic_DNA"/>
</dbReference>
<dbReference type="SUPFAM" id="SSF52058">
    <property type="entry name" value="L domain-like"/>
    <property type="match status" value="1"/>
</dbReference>
<accession>A0A0G4HK83</accession>
<sequence>MCVPSKWWERGCGASAVEVGGTVRVQKKGLMDVRREEGRRGWPWNLGYGDVASQAFAAGSLEAVCGSVTLGREVPNVSVPRLREVTGKLTIHPGADGQGFNFPALESVGNLTFFRNVSMPQLREVTGKVAAHSLAVDFPALERVGDGVESRGSVVVSSNLEFVAIDLSRLESVGGSVVIQDNAGLEEVRLPALESVEKDVEVGGAATWIRGGTRPNPHMSIRGYGSIGRGRRGRWVERANPNLRTLALSSLSSVGQDLLVTHNPALEVLTFRQCASEEGECAAPLTVGGRVSVQAVGGKSEISSLTALRCVHTGDRSVITQRGLTASEALCAL</sequence>
<proteinExistence type="predicted"/>
<protein>
    <recommendedName>
        <fullName evidence="2">Receptor L-domain domain-containing protein</fullName>
    </recommendedName>
</protein>
<organism evidence="1">
    <name type="scientific">Chromera velia CCMP2878</name>
    <dbReference type="NCBI Taxonomy" id="1169474"/>
    <lineage>
        <taxon>Eukaryota</taxon>
        <taxon>Sar</taxon>
        <taxon>Alveolata</taxon>
        <taxon>Colpodellida</taxon>
        <taxon>Chromeraceae</taxon>
        <taxon>Chromera</taxon>
    </lineage>
</organism>